<reference evidence="1 2" key="1">
    <citation type="submission" date="2017-06" db="EMBL/GenBank/DDBJ databases">
        <title>Celeribacter sp. TSPH2 complete genome sequence.</title>
        <authorList>
            <person name="Woo J.-H."/>
            <person name="Kim H.-S."/>
        </authorList>
    </citation>
    <scope>NUCLEOTIDE SEQUENCE [LARGE SCALE GENOMIC DNA]</scope>
    <source>
        <strain evidence="1 2">TSPH2</strain>
    </source>
</reference>
<gene>
    <name evidence="1" type="ORF">CEW89_09575</name>
</gene>
<keyword evidence="2" id="KW-1185">Reference proteome</keyword>
<dbReference type="EMBL" id="CP022196">
    <property type="protein sequence ID" value="ATG47790.1"/>
    <property type="molecule type" value="Genomic_DNA"/>
</dbReference>
<protein>
    <submittedName>
        <fullName evidence="1">Uncharacterized protein</fullName>
    </submittedName>
</protein>
<proteinExistence type="predicted"/>
<sequence length="100" mass="11348">MDIEWEDQDRAPSSMGSKFLTLVERPDAKGGLFWEHEYGKLLKQVQVHRAVTDGAMQRAFRDRSEERVDVAKLRVALAQEKAGIKALLDFLDADEAGNHH</sequence>
<evidence type="ECO:0000313" key="2">
    <source>
        <dbReference type="Proteomes" id="UP000217935"/>
    </source>
</evidence>
<accession>A0A291GCL2</accession>
<name>A0A291GCL2_9RHOB</name>
<dbReference type="KEGG" id="ceh:CEW89_09575"/>
<dbReference type="AlphaFoldDB" id="A0A291GCL2"/>
<dbReference type="Proteomes" id="UP000217935">
    <property type="component" value="Chromosome"/>
</dbReference>
<organism evidence="1 2">
    <name type="scientific">Celeribacter ethanolicus</name>
    <dbReference type="NCBI Taxonomy" id="1758178"/>
    <lineage>
        <taxon>Bacteria</taxon>
        <taxon>Pseudomonadati</taxon>
        <taxon>Pseudomonadota</taxon>
        <taxon>Alphaproteobacteria</taxon>
        <taxon>Rhodobacterales</taxon>
        <taxon>Roseobacteraceae</taxon>
        <taxon>Celeribacter</taxon>
    </lineage>
</organism>
<dbReference type="RefSeq" id="WP_096805746.1">
    <property type="nucleotide sequence ID" value="NZ_CP022196.1"/>
</dbReference>
<evidence type="ECO:0000313" key="1">
    <source>
        <dbReference type="EMBL" id="ATG47790.1"/>
    </source>
</evidence>